<proteinExistence type="predicted"/>
<evidence type="ECO:0000313" key="1">
    <source>
        <dbReference type="EMBL" id="KAF2732373.1"/>
    </source>
</evidence>
<accession>A0A9P4V0T5</accession>
<sequence>MATLNINQKVLCMWVVQRIGRTQRPSSKGLQRIPLLHRSFSLRRTLSRVAGNLPLDQVCSTSPSPVIQSLGMSYAGSVSMPKDPDVSTGSQEFSRVAYTACALSWTVTGTGVSTRSRVMSCVHCVRRVWTEQPATLVSQGPEEQPTPAYVACAQFGELQGSEYQPSRGEISCVHYVRPFCTEPPPTLVSRDRRTNPVALFFFQAHLAADRSSRFFYQVSPFQIVAH</sequence>
<dbReference type="Proteomes" id="UP000799444">
    <property type="component" value="Unassembled WGS sequence"/>
</dbReference>
<reference evidence="1" key="1">
    <citation type="journal article" date="2020" name="Stud. Mycol.">
        <title>101 Dothideomycetes genomes: a test case for predicting lifestyles and emergence of pathogens.</title>
        <authorList>
            <person name="Haridas S."/>
            <person name="Albert R."/>
            <person name="Binder M."/>
            <person name="Bloem J."/>
            <person name="Labutti K."/>
            <person name="Salamov A."/>
            <person name="Andreopoulos B."/>
            <person name="Baker S."/>
            <person name="Barry K."/>
            <person name="Bills G."/>
            <person name="Bluhm B."/>
            <person name="Cannon C."/>
            <person name="Castanera R."/>
            <person name="Culley D."/>
            <person name="Daum C."/>
            <person name="Ezra D."/>
            <person name="Gonzalez J."/>
            <person name="Henrissat B."/>
            <person name="Kuo A."/>
            <person name="Liang C."/>
            <person name="Lipzen A."/>
            <person name="Lutzoni F."/>
            <person name="Magnuson J."/>
            <person name="Mondo S."/>
            <person name="Nolan M."/>
            <person name="Ohm R."/>
            <person name="Pangilinan J."/>
            <person name="Park H.-J."/>
            <person name="Ramirez L."/>
            <person name="Alfaro M."/>
            <person name="Sun H."/>
            <person name="Tritt A."/>
            <person name="Yoshinaga Y."/>
            <person name="Zwiers L.-H."/>
            <person name="Turgeon B."/>
            <person name="Goodwin S."/>
            <person name="Spatafora J."/>
            <person name="Crous P."/>
            <person name="Grigoriev I."/>
        </authorList>
    </citation>
    <scope>NUCLEOTIDE SEQUENCE</scope>
    <source>
        <strain evidence="1">CBS 125425</strain>
    </source>
</reference>
<dbReference type="AlphaFoldDB" id="A0A9P4V0T5"/>
<comment type="caution">
    <text evidence="1">The sequence shown here is derived from an EMBL/GenBank/DDBJ whole genome shotgun (WGS) entry which is preliminary data.</text>
</comment>
<evidence type="ECO:0000313" key="2">
    <source>
        <dbReference type="Proteomes" id="UP000799444"/>
    </source>
</evidence>
<dbReference type="EMBL" id="ML996178">
    <property type="protein sequence ID" value="KAF2732373.1"/>
    <property type="molecule type" value="Genomic_DNA"/>
</dbReference>
<organism evidence="1 2">
    <name type="scientific">Polyplosphaeria fusca</name>
    <dbReference type="NCBI Taxonomy" id="682080"/>
    <lineage>
        <taxon>Eukaryota</taxon>
        <taxon>Fungi</taxon>
        <taxon>Dikarya</taxon>
        <taxon>Ascomycota</taxon>
        <taxon>Pezizomycotina</taxon>
        <taxon>Dothideomycetes</taxon>
        <taxon>Pleosporomycetidae</taxon>
        <taxon>Pleosporales</taxon>
        <taxon>Tetraplosphaeriaceae</taxon>
        <taxon>Polyplosphaeria</taxon>
    </lineage>
</organism>
<gene>
    <name evidence="1" type="ORF">EJ04DRAFT_338482</name>
</gene>
<protein>
    <submittedName>
        <fullName evidence="1">Uncharacterized protein</fullName>
    </submittedName>
</protein>
<keyword evidence="2" id="KW-1185">Reference proteome</keyword>
<name>A0A9P4V0T5_9PLEO</name>